<keyword evidence="5 6" id="KW-0040">ANK repeat</keyword>
<feature type="repeat" description="ANK" evidence="6">
    <location>
        <begin position="889"/>
        <end position="921"/>
    </location>
</feature>
<dbReference type="PROSITE" id="PS50297">
    <property type="entry name" value="ANK_REP_REGION"/>
    <property type="match status" value="5"/>
</dbReference>
<dbReference type="Proteomes" id="UP000030665">
    <property type="component" value="Unassembled WGS sequence"/>
</dbReference>
<dbReference type="PANTHER" id="PTHR24198">
    <property type="entry name" value="ANKYRIN REPEAT AND PROTEIN KINASE DOMAIN-CONTAINING PROTEIN"/>
    <property type="match status" value="1"/>
</dbReference>
<dbReference type="STRING" id="36087.A0A077ZC83"/>
<name>A0A077ZC83_TRITR</name>
<feature type="repeat" description="ANK" evidence="6">
    <location>
        <begin position="821"/>
        <end position="853"/>
    </location>
</feature>
<dbReference type="FunFam" id="3.30.40.10:FF:000104">
    <property type="entry name" value="Ankyrin repeat and FYVE domain-containing 1"/>
    <property type="match status" value="1"/>
</dbReference>
<dbReference type="AlphaFoldDB" id="A0A077ZC83"/>
<dbReference type="InterPro" id="IPR002110">
    <property type="entry name" value="Ankyrin_rpt"/>
</dbReference>
<dbReference type="InterPro" id="IPR017455">
    <property type="entry name" value="Znf_FYVE-rel"/>
</dbReference>
<evidence type="ECO:0000256" key="7">
    <source>
        <dbReference type="PROSITE-ProRule" id="PRU00091"/>
    </source>
</evidence>
<evidence type="ECO:0000256" key="5">
    <source>
        <dbReference type="ARBA" id="ARBA00023043"/>
    </source>
</evidence>
<dbReference type="Pfam" id="PF12796">
    <property type="entry name" value="Ank_2"/>
    <property type="match status" value="4"/>
</dbReference>
<dbReference type="PROSITE" id="PS50097">
    <property type="entry name" value="BTB"/>
    <property type="match status" value="1"/>
</dbReference>
<dbReference type="InterPro" id="IPR000306">
    <property type="entry name" value="Znf_FYVE"/>
</dbReference>
<feature type="repeat" description="ANK" evidence="6">
    <location>
        <begin position="720"/>
        <end position="752"/>
    </location>
</feature>
<dbReference type="Pfam" id="PF00651">
    <property type="entry name" value="BTB"/>
    <property type="match status" value="1"/>
</dbReference>
<proteinExistence type="predicted"/>
<dbReference type="PANTHER" id="PTHR24198:SF191">
    <property type="entry name" value="RABANKYRIN-5-LIKE"/>
    <property type="match status" value="1"/>
</dbReference>
<keyword evidence="3 7" id="KW-0863">Zinc-finger</keyword>
<keyword evidence="4" id="KW-0862">Zinc</keyword>
<dbReference type="Gene3D" id="1.25.40.20">
    <property type="entry name" value="Ankyrin repeat-containing domain"/>
    <property type="match status" value="6"/>
</dbReference>
<dbReference type="CDD" id="cd15728">
    <property type="entry name" value="FYVE_ANFY1"/>
    <property type="match status" value="1"/>
</dbReference>
<gene>
    <name evidence="10" type="ORF">TTRE_0000447501</name>
</gene>
<dbReference type="Gene3D" id="3.30.40.10">
    <property type="entry name" value="Zinc/RING finger domain, C3HC4 (zinc finger)"/>
    <property type="match status" value="1"/>
</dbReference>
<feature type="domain" description="BTB" evidence="8">
    <location>
        <begin position="55"/>
        <end position="117"/>
    </location>
</feature>
<feature type="domain" description="FYVE-type" evidence="9">
    <location>
        <begin position="1055"/>
        <end position="1115"/>
    </location>
</feature>
<accession>A0A077ZC83</accession>
<protein>
    <submittedName>
        <fullName evidence="10">BTB and Ank 2 and FYVE domain containing protein</fullName>
    </submittedName>
</protein>
<dbReference type="SUPFAM" id="SSF54695">
    <property type="entry name" value="POZ domain"/>
    <property type="match status" value="1"/>
</dbReference>
<keyword evidence="11" id="KW-1185">Reference proteome</keyword>
<dbReference type="OrthoDB" id="2306477at2759"/>
<feature type="repeat" description="ANK" evidence="6">
    <location>
        <begin position="753"/>
        <end position="786"/>
    </location>
</feature>
<reference evidence="10" key="2">
    <citation type="submission" date="2014-03" db="EMBL/GenBank/DDBJ databases">
        <title>The whipworm genome and dual-species transcriptomics of an intimate host-pathogen interaction.</title>
        <authorList>
            <person name="Foth B.J."/>
            <person name="Tsai I.J."/>
            <person name="Reid A.J."/>
            <person name="Bancroft A.J."/>
            <person name="Nichol S."/>
            <person name="Tracey A."/>
            <person name="Holroyd N."/>
            <person name="Cotton J.A."/>
            <person name="Stanley E.J."/>
            <person name="Zarowiecki M."/>
            <person name="Liu J.Z."/>
            <person name="Huckvale T."/>
            <person name="Cooper P.J."/>
            <person name="Grencis R.K."/>
            <person name="Berriman M."/>
        </authorList>
    </citation>
    <scope>NUCLEOTIDE SEQUENCE [LARGE SCALE GENOMIC DNA]</scope>
</reference>
<dbReference type="SUPFAM" id="SSF57903">
    <property type="entry name" value="FYVE/PHD zinc finger"/>
    <property type="match status" value="1"/>
</dbReference>
<keyword evidence="2" id="KW-0677">Repeat</keyword>
<evidence type="ECO:0000256" key="1">
    <source>
        <dbReference type="ARBA" id="ARBA00022723"/>
    </source>
</evidence>
<evidence type="ECO:0000313" key="10">
    <source>
        <dbReference type="EMBL" id="CDW56200.1"/>
    </source>
</evidence>
<dbReference type="InterPro" id="IPR013083">
    <property type="entry name" value="Znf_RING/FYVE/PHD"/>
</dbReference>
<evidence type="ECO:0000256" key="6">
    <source>
        <dbReference type="PROSITE-ProRule" id="PRU00023"/>
    </source>
</evidence>
<dbReference type="InterPro" id="IPR036770">
    <property type="entry name" value="Ankyrin_rpt-contain_sf"/>
</dbReference>
<evidence type="ECO:0000259" key="9">
    <source>
        <dbReference type="PROSITE" id="PS50178"/>
    </source>
</evidence>
<feature type="repeat" description="ANK" evidence="6">
    <location>
        <begin position="856"/>
        <end position="888"/>
    </location>
</feature>
<dbReference type="SUPFAM" id="SSF48403">
    <property type="entry name" value="Ankyrin repeat"/>
    <property type="match status" value="3"/>
</dbReference>
<dbReference type="SMART" id="SM00248">
    <property type="entry name" value="ANK"/>
    <property type="match status" value="20"/>
</dbReference>
<dbReference type="PROSITE" id="PS50088">
    <property type="entry name" value="ANK_REPEAT"/>
    <property type="match status" value="7"/>
</dbReference>
<dbReference type="InterPro" id="IPR011011">
    <property type="entry name" value="Znf_FYVE_PHD"/>
</dbReference>
<dbReference type="InterPro" id="IPR049764">
    <property type="entry name" value="ANFY1_FYVE"/>
</dbReference>
<dbReference type="PROSITE" id="PS50178">
    <property type="entry name" value="ZF_FYVE"/>
    <property type="match status" value="1"/>
</dbReference>
<dbReference type="GO" id="GO:0008270">
    <property type="term" value="F:zinc ion binding"/>
    <property type="evidence" value="ECO:0007669"/>
    <property type="project" value="UniProtKB-KW"/>
</dbReference>
<organism evidence="10 11">
    <name type="scientific">Trichuris trichiura</name>
    <name type="common">Whipworm</name>
    <name type="synonym">Trichocephalus trichiurus</name>
    <dbReference type="NCBI Taxonomy" id="36087"/>
    <lineage>
        <taxon>Eukaryota</taxon>
        <taxon>Metazoa</taxon>
        <taxon>Ecdysozoa</taxon>
        <taxon>Nematoda</taxon>
        <taxon>Enoplea</taxon>
        <taxon>Dorylaimia</taxon>
        <taxon>Trichinellida</taxon>
        <taxon>Trichuridae</taxon>
        <taxon>Trichuris</taxon>
    </lineage>
</organism>
<dbReference type="SMART" id="SM00064">
    <property type="entry name" value="FYVE"/>
    <property type="match status" value="1"/>
</dbReference>
<evidence type="ECO:0000256" key="3">
    <source>
        <dbReference type="ARBA" id="ARBA00022771"/>
    </source>
</evidence>
<sequence length="1119" mass="123596">MDKSFNSLRDEYFNVQSKLFACDHKSAESAQTTTALSSESTEATFARRLVSTAKDDLTVILDGRKVPCHRFVFVARSDCWNVNNLAKVSTLEFEGLPYDTGHTLLKWVYTDEVDVKLGDWVILDLMHAAKRFKLHQLIQRCERLLISNLNVNNCVKFYKCAMDLNAEKLLETTSHYIVSLLNNIPRENFDQLSDSSLHSLLESRFKFPLHTAISLCREDVVRLCVNEHSDRLSSRLAEPNEKGETPLQMALESRQDSIAQCLVDSGADVNSKTVHGVPLIIEFLKKGDYKSCNFLTANAASLDCVDPTDLRGGLHILAAKCLSSDEGCYEDSAPYRDLVRRFMAGDVPLNSVDKEHNTPLHLAILSRNTLFFSSIVKLSSLNLDILNERGLPALWYALECPNNDFTFAEELIKRGANFNSIRPATGDTLLSMCVKNDLVSAAFYLVDKGASVDVPNVEGETALYLACSSGISNLAATLLSRGANPNVQRKGDNETPLLVAIRKRHYDVIDVLLRDRKEGSCRLPLLFELADKRGDNALSLAINSCLYEVADKLISAGCSVNSKSVDGDLLLTKFIKEANSNACLYLIEHGCELNEKAANYPAPLIHAVERHLPLVVEALCKAGVDTTTTNNVGESALWIALHLEMEDVATILVRVRSSVKNGMDVDAWVPGPSGCLQTLLHKAIDENNQNAACFLIQNGCNVNALRRENACGDGRAEAMERQTPLHMAVAWGLSDVVAALIYYGADLNAQDSDGKTPLHVAIINQHFEISERLLQSVHVDMMVRDKAGMTPFAWAVQAKANRMCDLILKRNPQVALHVDSKGYNVLHNAIVNEDYDLFCFLLSVNVDVNVRTQDGDRFSALHVACKGGNELIVRNLLLAGSRINDTNSSKQTALHVAAQYDHPEICSVLLANDIDASMVDSDRNNALHVAVQYGSLKSLQTLLTESAINPFAVNAKGYGLLHLLGMHSRDNASDMLDVIMKLVPEYPVDMLDPDGNTLLLLAYMHGNFALCMGAIKNDACVGITNRQGVSIFNYPSPSPKLLHHLLDQLVVEPKWAEGDNCTECGAKFGITTRKHHCRHCGRLLCTKCSEHFMPIVKYDLTKSVRVCDVCFDVLKQYAG</sequence>
<dbReference type="Pfam" id="PF01363">
    <property type="entry name" value="FYVE"/>
    <property type="match status" value="1"/>
</dbReference>
<dbReference type="Gene3D" id="3.30.710.10">
    <property type="entry name" value="Potassium Channel Kv1.1, Chain A"/>
    <property type="match status" value="1"/>
</dbReference>
<evidence type="ECO:0000259" key="8">
    <source>
        <dbReference type="PROSITE" id="PS50097"/>
    </source>
</evidence>
<reference evidence="10" key="1">
    <citation type="submission" date="2014-01" db="EMBL/GenBank/DDBJ databases">
        <authorList>
            <person name="Aslett M."/>
        </authorList>
    </citation>
    <scope>NUCLEOTIDE SEQUENCE</scope>
</reference>
<evidence type="ECO:0000256" key="2">
    <source>
        <dbReference type="ARBA" id="ARBA00022737"/>
    </source>
</evidence>
<feature type="repeat" description="ANK" evidence="6">
    <location>
        <begin position="242"/>
        <end position="274"/>
    </location>
</feature>
<feature type="repeat" description="ANK" evidence="6">
    <location>
        <begin position="458"/>
        <end position="490"/>
    </location>
</feature>
<dbReference type="InterPro" id="IPR000210">
    <property type="entry name" value="BTB/POZ_dom"/>
</dbReference>
<dbReference type="InterPro" id="IPR011333">
    <property type="entry name" value="SKP1/BTB/POZ_sf"/>
</dbReference>
<evidence type="ECO:0000256" key="4">
    <source>
        <dbReference type="ARBA" id="ARBA00022833"/>
    </source>
</evidence>
<evidence type="ECO:0000313" key="11">
    <source>
        <dbReference type="Proteomes" id="UP000030665"/>
    </source>
</evidence>
<dbReference type="SMART" id="SM00225">
    <property type="entry name" value="BTB"/>
    <property type="match status" value="1"/>
</dbReference>
<keyword evidence="1" id="KW-0479">Metal-binding</keyword>
<dbReference type="EMBL" id="HG806018">
    <property type="protein sequence ID" value="CDW56200.1"/>
    <property type="molecule type" value="Genomic_DNA"/>
</dbReference>